<feature type="domain" description="Amine oxidase" evidence="5">
    <location>
        <begin position="11"/>
        <end position="490"/>
    </location>
</feature>
<comment type="pathway">
    <text evidence="1 4">Carotenoid biosynthesis.</text>
</comment>
<dbReference type="InterPro" id="IPR014105">
    <property type="entry name" value="Carotenoid/retinoid_OxRdtase"/>
</dbReference>
<dbReference type="RefSeq" id="WP_066567462.1">
    <property type="nucleotide sequence ID" value="NZ_CP015622.1"/>
</dbReference>
<dbReference type="Gene3D" id="3.50.50.60">
    <property type="entry name" value="FAD/NAD(P)-binding domain"/>
    <property type="match status" value="2"/>
</dbReference>
<protein>
    <recommendedName>
        <fullName evidence="5">Amine oxidase domain-containing protein</fullName>
    </recommendedName>
</protein>
<dbReference type="PANTHER" id="PTHR43734">
    <property type="entry name" value="PHYTOENE DESATURASE"/>
    <property type="match status" value="1"/>
</dbReference>
<evidence type="ECO:0000256" key="3">
    <source>
        <dbReference type="ARBA" id="ARBA00023002"/>
    </source>
</evidence>
<evidence type="ECO:0000313" key="6">
    <source>
        <dbReference type="EMBL" id="ANE04646.1"/>
    </source>
</evidence>
<evidence type="ECO:0000259" key="5">
    <source>
        <dbReference type="Pfam" id="PF01593"/>
    </source>
</evidence>
<dbReference type="PANTHER" id="PTHR43734:SF1">
    <property type="entry name" value="PHYTOENE DESATURASE"/>
    <property type="match status" value="1"/>
</dbReference>
<dbReference type="SUPFAM" id="SSF51905">
    <property type="entry name" value="FAD/NAD(P)-binding domain"/>
    <property type="match status" value="1"/>
</dbReference>
<gene>
    <name evidence="6" type="ORF">ccrud_10805</name>
</gene>
<organism evidence="6 7">
    <name type="scientific">Corynebacterium crudilactis</name>
    <dbReference type="NCBI Taxonomy" id="1652495"/>
    <lineage>
        <taxon>Bacteria</taxon>
        <taxon>Bacillati</taxon>
        <taxon>Actinomycetota</taxon>
        <taxon>Actinomycetes</taxon>
        <taxon>Mycobacteriales</taxon>
        <taxon>Corynebacteriaceae</taxon>
        <taxon>Corynebacterium</taxon>
    </lineage>
</organism>
<dbReference type="GO" id="GO:0016117">
    <property type="term" value="P:carotenoid biosynthetic process"/>
    <property type="evidence" value="ECO:0007669"/>
    <property type="project" value="UniProtKB-KW"/>
</dbReference>
<comment type="similarity">
    <text evidence="4">Belongs to the carotenoid/retinoid oxidoreductase family.</text>
</comment>
<dbReference type="InterPro" id="IPR002937">
    <property type="entry name" value="Amino_oxidase"/>
</dbReference>
<evidence type="ECO:0000256" key="1">
    <source>
        <dbReference type="ARBA" id="ARBA00004829"/>
    </source>
</evidence>
<keyword evidence="3 4" id="KW-0560">Oxidoreductase</keyword>
<dbReference type="Pfam" id="PF01593">
    <property type="entry name" value="Amino_oxidase"/>
    <property type="match status" value="1"/>
</dbReference>
<evidence type="ECO:0000313" key="7">
    <source>
        <dbReference type="Proteomes" id="UP000076929"/>
    </source>
</evidence>
<dbReference type="EMBL" id="CP015622">
    <property type="protein sequence ID" value="ANE04646.1"/>
    <property type="molecule type" value="Genomic_DNA"/>
</dbReference>
<dbReference type="InterPro" id="IPR036188">
    <property type="entry name" value="FAD/NAD-bd_sf"/>
</dbReference>
<keyword evidence="2 4" id="KW-0125">Carotenoid biosynthesis</keyword>
<proteinExistence type="inferred from homology"/>
<reference evidence="6 7" key="1">
    <citation type="submission" date="2016-05" db="EMBL/GenBank/DDBJ databases">
        <title>Complete genome sequence of Corynebacterium crudilactis, a new Corynebacterium species isolated from raw cow's milk.</title>
        <authorList>
            <person name="Christian R."/>
            <person name="Zimmermann J."/>
            <person name="Lipski A."/>
            <person name="Kalinowski J."/>
        </authorList>
    </citation>
    <scope>NUCLEOTIDE SEQUENCE [LARGE SCALE GENOMIC DNA]</scope>
    <source>
        <strain evidence="6 7">JZ16</strain>
    </source>
</reference>
<dbReference type="KEGG" id="ccjz:ccrud_10805"/>
<dbReference type="GO" id="GO:0016491">
    <property type="term" value="F:oxidoreductase activity"/>
    <property type="evidence" value="ECO:0007669"/>
    <property type="project" value="UniProtKB-KW"/>
</dbReference>
<dbReference type="NCBIfam" id="TIGR02734">
    <property type="entry name" value="crtI_fam"/>
    <property type="match status" value="1"/>
</dbReference>
<accession>A0A172QVH4</accession>
<keyword evidence="7" id="KW-1185">Reference proteome</keyword>
<dbReference type="STRING" id="1652495.ccrud_10805"/>
<dbReference type="AlphaFoldDB" id="A0A172QVH4"/>
<evidence type="ECO:0000256" key="4">
    <source>
        <dbReference type="RuleBase" id="RU362075"/>
    </source>
</evidence>
<sequence length="506" mass="54886">MKKAVVIGGGVAGLATTALLLRDGYEVHLVEQNEQLGGRAGTIELDGFRWDTGPSWYLMPDAMSHFFQLCGTTIEEHLDLVPLEPAYRVIDEHNERVDVISDIDVMAELFESREPGAGAKLRAYIDSATKVYNLAVDGFLYTNFTNFIPYLSPGVLRLLPQLLASLSTSLKVKVNAQFRDAKLRQILSYPAVFLSSDPSTTPALYHLMSHTDLVQGVHYPRGGFTAFIKALISLIDDAVLHLGTPVTAITTNGRNATGVQVGSEFIDADIVVSCADQHHTETQLLPAALRTKPEKTWQHKQPGLSTVLVLAGVKGELPELLHHTLLFSSDWDDDFRTVFEGFHADFPASESIYISKTSATDTDVAPDGHENLFILVPVPADTSIGHGSAYGEESELVGRIAAAAIDQIGRWAGIDDFQERIVAQRTIGPADFADRYNSWSGGSIGPSHTLAQSAFFRGSNKSRKVDGLYYAGATTVPGVGVPMCLISAENVLKRLHGDKSVGPTQI</sequence>
<name>A0A172QVH4_9CORY</name>
<dbReference type="Proteomes" id="UP000076929">
    <property type="component" value="Chromosome"/>
</dbReference>
<evidence type="ECO:0000256" key="2">
    <source>
        <dbReference type="ARBA" id="ARBA00022746"/>
    </source>
</evidence>